<accession>D0LZ59</accession>
<name>D0LZ59_HALO1</name>
<proteinExistence type="predicted"/>
<protein>
    <submittedName>
        <fullName evidence="1">Uncharacterized protein</fullName>
    </submittedName>
</protein>
<dbReference type="EMBL" id="CP001804">
    <property type="protein sequence ID" value="ACY16321.1"/>
    <property type="molecule type" value="Genomic_DNA"/>
</dbReference>
<sequence length="209" mass="22745">MIVMATCLLPDETDDACARNPWISHELVTSTVGPGDGLDLRAACSTGTLISGGCSADTFPDDELSLMRSGFAPDNRDEWLCSFKSLHESVTYEVATMAFCLNEDPLPAECGCCPPLAEQLTIRQTNEPLRNGPNRLEASCEDDEFLLIGNCMLDVPAVSEVESVTMFRYGYPPTDEHPDGDYSKWGCSWHNPTGYTPRALANAVCLPAQ</sequence>
<dbReference type="AlphaFoldDB" id="D0LZ59"/>
<dbReference type="KEGG" id="hoh:Hoch_3821"/>
<reference evidence="1 2" key="1">
    <citation type="journal article" date="2010" name="Stand. Genomic Sci.">
        <title>Complete genome sequence of Haliangium ochraceum type strain (SMP-2).</title>
        <authorList>
            <consortium name="US DOE Joint Genome Institute (JGI-PGF)"/>
            <person name="Ivanova N."/>
            <person name="Daum C."/>
            <person name="Lang E."/>
            <person name="Abt B."/>
            <person name="Kopitz M."/>
            <person name="Saunders E."/>
            <person name="Lapidus A."/>
            <person name="Lucas S."/>
            <person name="Glavina Del Rio T."/>
            <person name="Nolan M."/>
            <person name="Tice H."/>
            <person name="Copeland A."/>
            <person name="Cheng J.F."/>
            <person name="Chen F."/>
            <person name="Bruce D."/>
            <person name="Goodwin L."/>
            <person name="Pitluck S."/>
            <person name="Mavromatis K."/>
            <person name="Pati A."/>
            <person name="Mikhailova N."/>
            <person name="Chen A."/>
            <person name="Palaniappan K."/>
            <person name="Land M."/>
            <person name="Hauser L."/>
            <person name="Chang Y.J."/>
            <person name="Jeffries C.D."/>
            <person name="Detter J.C."/>
            <person name="Brettin T."/>
            <person name="Rohde M."/>
            <person name="Goker M."/>
            <person name="Bristow J."/>
            <person name="Markowitz V."/>
            <person name="Eisen J.A."/>
            <person name="Hugenholtz P."/>
            <person name="Kyrpides N.C."/>
            <person name="Klenk H.P."/>
        </authorList>
    </citation>
    <scope>NUCLEOTIDE SEQUENCE [LARGE SCALE GENOMIC DNA]</scope>
    <source>
        <strain evidence="2">DSM 14365 / CIP 107738 / JCM 11303 / AJ 13395 / SMP-2</strain>
    </source>
</reference>
<gene>
    <name evidence="1" type="ordered locus">Hoch_3821</name>
</gene>
<dbReference type="Proteomes" id="UP000001880">
    <property type="component" value="Chromosome"/>
</dbReference>
<organism evidence="1 2">
    <name type="scientific">Haliangium ochraceum (strain DSM 14365 / JCM 11303 / SMP-2)</name>
    <dbReference type="NCBI Taxonomy" id="502025"/>
    <lineage>
        <taxon>Bacteria</taxon>
        <taxon>Pseudomonadati</taxon>
        <taxon>Myxococcota</taxon>
        <taxon>Polyangia</taxon>
        <taxon>Haliangiales</taxon>
        <taxon>Kofleriaceae</taxon>
        <taxon>Haliangium</taxon>
    </lineage>
</organism>
<evidence type="ECO:0000313" key="1">
    <source>
        <dbReference type="EMBL" id="ACY16321.1"/>
    </source>
</evidence>
<evidence type="ECO:0000313" key="2">
    <source>
        <dbReference type="Proteomes" id="UP000001880"/>
    </source>
</evidence>
<dbReference type="HOGENOM" id="CLU_1218399_0_0_7"/>
<keyword evidence="2" id="KW-1185">Reference proteome</keyword>